<evidence type="ECO:0000256" key="2">
    <source>
        <dbReference type="RuleBase" id="RU004453"/>
    </source>
</evidence>
<organism evidence="3 4">
    <name type="scientific">Pristionchus pacificus</name>
    <name type="common">Parasitic nematode worm</name>
    <dbReference type="NCBI Taxonomy" id="54126"/>
    <lineage>
        <taxon>Eukaryota</taxon>
        <taxon>Metazoa</taxon>
        <taxon>Ecdysozoa</taxon>
        <taxon>Nematoda</taxon>
        <taxon>Chromadorea</taxon>
        <taxon>Rhabditida</taxon>
        <taxon>Rhabditina</taxon>
        <taxon>Diplogasteromorpha</taxon>
        <taxon>Diplogasteroidea</taxon>
        <taxon>Neodiplogasteridae</taxon>
        <taxon>Pristionchus</taxon>
    </lineage>
</organism>
<dbReference type="PANTHER" id="PTHR11177">
    <property type="entry name" value="CHITINASE"/>
    <property type="match status" value="1"/>
</dbReference>
<comment type="similarity">
    <text evidence="2">Belongs to the glycosyl hydrolase 18 family.</text>
</comment>
<dbReference type="Proteomes" id="UP000005239">
    <property type="component" value="Unassembled WGS sequence"/>
</dbReference>
<sequence length="477" mass="52324">MRPKTSSGCATRKLISYAYENRTTAMTARVAFNKVVLPTIVATVAKMTENKKTAQEIRSNALKMADAALTKKNFIDTIKSNMAKFTFKCCQNFLGSHQKKQPAMSAAAPYVQGCYIANWAVYNAPLHKFTPAKIPIGLCTHIFYAFAAVNVTTFEATSSDNNADVTLGNFDALNNLKKQQSGLKTILSFGGWGESQTGIYSVLASDPAKIATFVKSAWAMADEYGFDGIDVDWEYPEANDRFNYIHLLKMSRCSSGGKLLTAAVPGSDNLIGYNTLEMDEYLDLFNIMTYDFYGDDDPEVQHHAAYSETIHSLQLWNLRGASKSKLLMGIPAYGVGWTADVCALGAPASGPADPYNDEAAYYDLVAMTGQVIDTPEGPLRQTTIKGKKKCYGFDNPECVSKKMAFITSQGYAGAFTWSVDMDDAAFDIHYAIKQGLPNGAQSTNIYQPAKCVDGEIRPNTKINSFDLCVNGEWARRL</sequence>
<dbReference type="PANTHER" id="PTHR11177:SF400">
    <property type="entry name" value="ENDOCHITINASE-RELATED"/>
    <property type="match status" value="1"/>
</dbReference>
<accession>A0A8R1UAQ9</accession>
<dbReference type="GO" id="GO:0006032">
    <property type="term" value="P:chitin catabolic process"/>
    <property type="evidence" value="ECO:0000318"/>
    <property type="project" value="GO_Central"/>
</dbReference>
<reference evidence="3" key="2">
    <citation type="submission" date="2022-06" db="UniProtKB">
        <authorList>
            <consortium name="EnsemblMetazoa"/>
        </authorList>
    </citation>
    <scope>IDENTIFICATION</scope>
    <source>
        <strain evidence="3">PS312</strain>
    </source>
</reference>
<dbReference type="InterPro" id="IPR017853">
    <property type="entry name" value="GH"/>
</dbReference>
<reference evidence="4" key="1">
    <citation type="journal article" date="2008" name="Nat. Genet.">
        <title>The Pristionchus pacificus genome provides a unique perspective on nematode lifestyle and parasitism.</title>
        <authorList>
            <person name="Dieterich C."/>
            <person name="Clifton S.W."/>
            <person name="Schuster L.N."/>
            <person name="Chinwalla A."/>
            <person name="Delehaunty K."/>
            <person name="Dinkelacker I."/>
            <person name="Fulton L."/>
            <person name="Fulton R."/>
            <person name="Godfrey J."/>
            <person name="Minx P."/>
            <person name="Mitreva M."/>
            <person name="Roeseler W."/>
            <person name="Tian H."/>
            <person name="Witte H."/>
            <person name="Yang S.P."/>
            <person name="Wilson R.K."/>
            <person name="Sommer R.J."/>
        </authorList>
    </citation>
    <scope>NUCLEOTIDE SEQUENCE [LARGE SCALE GENOMIC DNA]</scope>
    <source>
        <strain evidence="4">PS312</strain>
    </source>
</reference>
<keyword evidence="4" id="KW-1185">Reference proteome</keyword>
<dbReference type="Pfam" id="PF00704">
    <property type="entry name" value="Glyco_hydro_18"/>
    <property type="match status" value="1"/>
</dbReference>
<dbReference type="PROSITE" id="PS01095">
    <property type="entry name" value="GH18_1"/>
    <property type="match status" value="1"/>
</dbReference>
<evidence type="ECO:0000256" key="1">
    <source>
        <dbReference type="RuleBase" id="RU000489"/>
    </source>
</evidence>
<dbReference type="InterPro" id="IPR050314">
    <property type="entry name" value="Glycosyl_Hydrlase_18"/>
</dbReference>
<dbReference type="SMART" id="SM00636">
    <property type="entry name" value="Glyco_18"/>
    <property type="match status" value="1"/>
</dbReference>
<dbReference type="Gene3D" id="3.10.50.10">
    <property type="match status" value="1"/>
</dbReference>
<dbReference type="EnsemblMetazoa" id="PPA16517.1">
    <property type="protein sequence ID" value="PPA16517.1"/>
    <property type="gene ID" value="WBGene00106071"/>
</dbReference>
<dbReference type="GO" id="GO:0008061">
    <property type="term" value="F:chitin binding"/>
    <property type="evidence" value="ECO:0007669"/>
    <property type="project" value="InterPro"/>
</dbReference>
<dbReference type="InterPro" id="IPR011583">
    <property type="entry name" value="Chitinase_II/V-like_cat"/>
</dbReference>
<protein>
    <submittedName>
        <fullName evidence="3">Glycoside hydrolase</fullName>
    </submittedName>
</protein>
<dbReference type="PROSITE" id="PS51910">
    <property type="entry name" value="GH18_2"/>
    <property type="match status" value="1"/>
</dbReference>
<dbReference type="FunFam" id="3.20.20.80:FF:000418">
    <property type="entry name" value="Uncharacterized protein"/>
    <property type="match status" value="1"/>
</dbReference>
<gene>
    <name evidence="3" type="primary">WBGene00106071</name>
</gene>
<dbReference type="GO" id="GO:0004568">
    <property type="term" value="F:chitinase activity"/>
    <property type="evidence" value="ECO:0000318"/>
    <property type="project" value="GO_Central"/>
</dbReference>
<dbReference type="InterPro" id="IPR001579">
    <property type="entry name" value="Glyco_hydro_18_chit_AS"/>
</dbReference>
<evidence type="ECO:0000313" key="4">
    <source>
        <dbReference type="Proteomes" id="UP000005239"/>
    </source>
</evidence>
<dbReference type="GO" id="GO:0005975">
    <property type="term" value="P:carbohydrate metabolic process"/>
    <property type="evidence" value="ECO:0007669"/>
    <property type="project" value="InterPro"/>
</dbReference>
<dbReference type="Gene3D" id="3.20.20.80">
    <property type="entry name" value="Glycosidases"/>
    <property type="match status" value="1"/>
</dbReference>
<dbReference type="AlphaFoldDB" id="A0A2A6CP74"/>
<dbReference type="GO" id="GO:0005576">
    <property type="term" value="C:extracellular region"/>
    <property type="evidence" value="ECO:0000318"/>
    <property type="project" value="GO_Central"/>
</dbReference>
<dbReference type="OrthoDB" id="73875at2759"/>
<name>A0A2A6CP74_PRIPA</name>
<evidence type="ECO:0000313" key="3">
    <source>
        <dbReference type="EnsemblMetazoa" id="PPA16517.1"/>
    </source>
</evidence>
<keyword evidence="1" id="KW-0326">Glycosidase</keyword>
<accession>A0A2A6CP74</accession>
<dbReference type="InterPro" id="IPR029070">
    <property type="entry name" value="Chitinase_insertion_sf"/>
</dbReference>
<keyword evidence="1" id="KW-0378">Hydrolase</keyword>
<dbReference type="SUPFAM" id="SSF51445">
    <property type="entry name" value="(Trans)glycosidases"/>
    <property type="match status" value="1"/>
</dbReference>
<proteinExistence type="inferred from homology"/>
<dbReference type="InterPro" id="IPR001223">
    <property type="entry name" value="Glyco_hydro18_cat"/>
</dbReference>